<organism evidence="2 3">
    <name type="scientific">Penicillium patulum</name>
    <name type="common">Penicillium griseofulvum</name>
    <dbReference type="NCBI Taxonomy" id="5078"/>
    <lineage>
        <taxon>Eukaryota</taxon>
        <taxon>Fungi</taxon>
        <taxon>Dikarya</taxon>
        <taxon>Ascomycota</taxon>
        <taxon>Pezizomycotina</taxon>
        <taxon>Eurotiomycetes</taxon>
        <taxon>Eurotiomycetidae</taxon>
        <taxon>Eurotiales</taxon>
        <taxon>Aspergillaceae</taxon>
        <taxon>Penicillium</taxon>
    </lineage>
</organism>
<dbReference type="Proteomes" id="UP000070168">
    <property type="component" value="Unassembled WGS sequence"/>
</dbReference>
<evidence type="ECO:0000313" key="3">
    <source>
        <dbReference type="Proteomes" id="UP000070168"/>
    </source>
</evidence>
<name>A0A135LKW2_PENPA</name>
<dbReference type="EMBL" id="LHQR01000048">
    <property type="protein sequence ID" value="KXG49568.1"/>
    <property type="molecule type" value="Genomic_DNA"/>
</dbReference>
<sequence length="583" mass="64358">MFERRKTRKRAKVKRWLRSWVFTPLGNVRIRLINKIEWKRCRIVPDCELNRIVRGALNDRYPSRFFRDHSDLQVSSPGRRSLISTDDSSLLDLTLTSTWADSPQHQSPKLDSCVAKGPLVNGVGQDETPTHPNNPDDPSGSWQGDGYSILRITNPDRSVFNNDDEKSEDMISVFEVHRNTYELSAVRSMSPVLPAELSEETQSRQVRSAFAAFNAGMASSSVIEDLPPQLPDLYFTHQPDPPLCCLITSALRDSSVFFENGICSCTQFQQAADPLIQHAPSSDWPRLSDTRASARKSTAEVLMRHTYTRRNATLNSWHIPSNIVPRPLIIRKVCKAIRNKTGDDALMSIPEDTAHDDVTPPVHHQPYNLHCKIKNGPLPSLPPATSTSHLPSTSSPPSAAAKPTSQEAGISSIIRSSELASPSDLQQYPNRPTSMCGGCLAGRNRALHSHPYHRGDNSPQLGNPPLPYPVTPQEPTSLLPRSDSLPSSLRSGPQCRHCTTRRSGVVSPQVLGRTRRVNNSRALHRASISIPGAAPNLPWGGPAGHMGFYAASEEGFPLGGGHLDENFEMCLSAGSAARKRRYR</sequence>
<feature type="compositionally biased region" description="Low complexity" evidence="1">
    <location>
        <begin position="477"/>
        <end position="491"/>
    </location>
</feature>
<evidence type="ECO:0000313" key="2">
    <source>
        <dbReference type="EMBL" id="KXG49568.1"/>
    </source>
</evidence>
<feature type="compositionally biased region" description="Low complexity" evidence="1">
    <location>
        <begin position="383"/>
        <end position="405"/>
    </location>
</feature>
<accession>A0A135LKW2</accession>
<feature type="compositionally biased region" description="Polar residues" evidence="1">
    <location>
        <begin position="100"/>
        <end position="109"/>
    </location>
</feature>
<proteinExistence type="predicted"/>
<gene>
    <name evidence="2" type="ORF">PGRI_055360</name>
</gene>
<feature type="region of interest" description="Disordered" evidence="1">
    <location>
        <begin position="352"/>
        <end position="409"/>
    </location>
</feature>
<dbReference type="RefSeq" id="XP_040648104.1">
    <property type="nucleotide sequence ID" value="XM_040793249.1"/>
</dbReference>
<evidence type="ECO:0000256" key="1">
    <source>
        <dbReference type="SAM" id="MobiDB-lite"/>
    </source>
</evidence>
<keyword evidence="3" id="KW-1185">Reference proteome</keyword>
<dbReference type="AlphaFoldDB" id="A0A135LKW2"/>
<comment type="caution">
    <text evidence="2">The sequence shown here is derived from an EMBL/GenBank/DDBJ whole genome shotgun (WGS) entry which is preliminary data.</text>
</comment>
<dbReference type="OrthoDB" id="4355649at2759"/>
<protein>
    <submittedName>
        <fullName evidence="2">Uncharacterized protein</fullName>
    </submittedName>
</protein>
<feature type="region of interest" description="Disordered" evidence="1">
    <location>
        <begin position="447"/>
        <end position="503"/>
    </location>
</feature>
<feature type="compositionally biased region" description="Pro residues" evidence="1">
    <location>
        <begin position="462"/>
        <end position="472"/>
    </location>
</feature>
<dbReference type="GeneID" id="63708549"/>
<dbReference type="OMA" id="RSWVFTP"/>
<reference evidence="2 3" key="1">
    <citation type="journal article" date="2016" name="BMC Genomics">
        <title>Genome sequencing and secondary metabolism of the postharvest pathogen Penicillium griseofulvum.</title>
        <authorList>
            <person name="Banani H."/>
            <person name="Marcet-Houben M."/>
            <person name="Ballester A.R."/>
            <person name="Abbruscato P."/>
            <person name="Gonzalez-Candelas L."/>
            <person name="Gabaldon T."/>
            <person name="Spadaro D."/>
        </authorList>
    </citation>
    <scope>NUCLEOTIDE SEQUENCE [LARGE SCALE GENOMIC DNA]</scope>
    <source>
        <strain evidence="2 3">PG3</strain>
    </source>
</reference>
<feature type="region of interest" description="Disordered" evidence="1">
    <location>
        <begin position="100"/>
        <end position="147"/>
    </location>
</feature>